<evidence type="ECO:0000256" key="8">
    <source>
        <dbReference type="ARBA" id="ARBA00022840"/>
    </source>
</evidence>
<dbReference type="SMART" id="SM00212">
    <property type="entry name" value="UBCc"/>
    <property type="match status" value="1"/>
</dbReference>
<evidence type="ECO:0000256" key="3">
    <source>
        <dbReference type="ARBA" id="ARBA00022679"/>
    </source>
</evidence>
<dbReference type="GO" id="GO:0061631">
    <property type="term" value="F:ubiquitin conjugating enzyme activity"/>
    <property type="evidence" value="ECO:0007669"/>
    <property type="project" value="UniProtKB-EC"/>
</dbReference>
<dbReference type="GO" id="GO:0005789">
    <property type="term" value="C:endoplasmic reticulum membrane"/>
    <property type="evidence" value="ECO:0007669"/>
    <property type="project" value="UniProtKB-SubCell"/>
</dbReference>
<name>A0A834J094_RHYFE</name>
<evidence type="ECO:0000256" key="6">
    <source>
        <dbReference type="ARBA" id="ARBA00022786"/>
    </source>
</evidence>
<comment type="subcellular location">
    <subcellularLocation>
        <location evidence="1">Endoplasmic reticulum membrane</location>
    </subcellularLocation>
</comment>
<dbReference type="AlphaFoldDB" id="A0A834J094"/>
<dbReference type="Proteomes" id="UP000625711">
    <property type="component" value="Unassembled WGS sequence"/>
</dbReference>
<evidence type="ECO:0000256" key="9">
    <source>
        <dbReference type="ARBA" id="ARBA00022989"/>
    </source>
</evidence>
<evidence type="ECO:0000259" key="14">
    <source>
        <dbReference type="PROSITE" id="PS50127"/>
    </source>
</evidence>
<evidence type="ECO:0000256" key="1">
    <source>
        <dbReference type="ARBA" id="ARBA00004586"/>
    </source>
</evidence>
<keyword evidence="4 13" id="KW-0812">Transmembrane</keyword>
<dbReference type="InterPro" id="IPR016135">
    <property type="entry name" value="UBQ-conjugating_enzyme/RWD"/>
</dbReference>
<dbReference type="FunFam" id="3.10.110.10:FF:000023">
    <property type="entry name" value="Ubiquitin-conjugating enzyme E2 J2"/>
    <property type="match status" value="1"/>
</dbReference>
<keyword evidence="9 13" id="KW-1133">Transmembrane helix</keyword>
<evidence type="ECO:0000256" key="7">
    <source>
        <dbReference type="ARBA" id="ARBA00022824"/>
    </source>
</evidence>
<evidence type="ECO:0000313" key="16">
    <source>
        <dbReference type="Proteomes" id="UP000625711"/>
    </source>
</evidence>
<feature type="domain" description="UBC core" evidence="14">
    <location>
        <begin position="11"/>
        <end position="161"/>
    </location>
</feature>
<accession>A0A834J094</accession>
<dbReference type="SUPFAM" id="SSF54495">
    <property type="entry name" value="UBC-like"/>
    <property type="match status" value="1"/>
</dbReference>
<comment type="function">
    <text evidence="11">Catalyzes the covalent attachment of ubiquitin to other proteins. Seems to function in the selective degradation of misfolded membrane proteins from the endoplasmic reticulum (ERAD). In cooperation with the GATOR2 complex, catalyzes 'Lys-6'-linked ubiquitination of NPRL2.</text>
</comment>
<evidence type="ECO:0000256" key="10">
    <source>
        <dbReference type="ARBA" id="ARBA00023136"/>
    </source>
</evidence>
<dbReference type="EMBL" id="JAACXV010000084">
    <property type="protein sequence ID" value="KAF7284022.1"/>
    <property type="molecule type" value="Genomic_DNA"/>
</dbReference>
<dbReference type="Pfam" id="PF00179">
    <property type="entry name" value="UQ_con"/>
    <property type="match status" value="1"/>
</dbReference>
<evidence type="ECO:0000256" key="2">
    <source>
        <dbReference type="ARBA" id="ARBA00012486"/>
    </source>
</evidence>
<evidence type="ECO:0000256" key="12">
    <source>
        <dbReference type="ARBA" id="ARBA00073320"/>
    </source>
</evidence>
<dbReference type="PROSITE" id="PS50127">
    <property type="entry name" value="UBC_2"/>
    <property type="match status" value="1"/>
</dbReference>
<keyword evidence="6" id="KW-0833">Ubl conjugation pathway</keyword>
<dbReference type="EC" id="2.3.2.23" evidence="2"/>
<feature type="transmembrane region" description="Helical" evidence="13">
    <location>
        <begin position="200"/>
        <end position="220"/>
    </location>
</feature>
<keyword evidence="7" id="KW-0256">Endoplasmic reticulum</keyword>
<evidence type="ECO:0000256" key="11">
    <source>
        <dbReference type="ARBA" id="ARBA00054775"/>
    </source>
</evidence>
<evidence type="ECO:0000256" key="13">
    <source>
        <dbReference type="SAM" id="Phobius"/>
    </source>
</evidence>
<evidence type="ECO:0000256" key="5">
    <source>
        <dbReference type="ARBA" id="ARBA00022741"/>
    </source>
</evidence>
<dbReference type="InterPro" id="IPR000608">
    <property type="entry name" value="UBC"/>
</dbReference>
<dbReference type="InterPro" id="IPR050113">
    <property type="entry name" value="Ub_conjugating_enzyme"/>
</dbReference>
<keyword evidence="8" id="KW-0067">ATP-binding</keyword>
<evidence type="ECO:0000256" key="4">
    <source>
        <dbReference type="ARBA" id="ARBA00022692"/>
    </source>
</evidence>
<sequence length="229" mass="25991">MSRKTSSATRGATSRLRQDYLRLKKDAVPYVNAEPLPSDILEWHYVVSGPENTPYEGGYYHGKLVFPQDFPFKPPAIYMITPNGRFRTNKKLCLSISDFHPDTWNPAWSVSTILTGLLSFMLEKSPTLGSIETTDYDKRQFAYQSLEFNLKNSQFCDLFPDIVAKIKDELQKRIQTEKSLTESSNPNPITSQNTPLQSCLTNLCVMIGFAAFAFTVRYVMKTTISETGE</sequence>
<dbReference type="Gene3D" id="3.10.110.10">
    <property type="entry name" value="Ubiquitin Conjugating Enzyme"/>
    <property type="match status" value="1"/>
</dbReference>
<comment type="caution">
    <text evidence="15">The sequence shown here is derived from an EMBL/GenBank/DDBJ whole genome shotgun (WGS) entry which is preliminary data.</text>
</comment>
<dbReference type="PANTHER" id="PTHR24067">
    <property type="entry name" value="UBIQUITIN-CONJUGATING ENZYME E2"/>
    <property type="match status" value="1"/>
</dbReference>
<organism evidence="15 16">
    <name type="scientific">Rhynchophorus ferrugineus</name>
    <name type="common">Red palm weevil</name>
    <name type="synonym">Curculio ferrugineus</name>
    <dbReference type="NCBI Taxonomy" id="354439"/>
    <lineage>
        <taxon>Eukaryota</taxon>
        <taxon>Metazoa</taxon>
        <taxon>Ecdysozoa</taxon>
        <taxon>Arthropoda</taxon>
        <taxon>Hexapoda</taxon>
        <taxon>Insecta</taxon>
        <taxon>Pterygota</taxon>
        <taxon>Neoptera</taxon>
        <taxon>Endopterygota</taxon>
        <taxon>Coleoptera</taxon>
        <taxon>Polyphaga</taxon>
        <taxon>Cucujiformia</taxon>
        <taxon>Curculionidae</taxon>
        <taxon>Dryophthorinae</taxon>
        <taxon>Rhynchophorus</taxon>
    </lineage>
</organism>
<keyword evidence="10 13" id="KW-0472">Membrane</keyword>
<dbReference type="OrthoDB" id="1158011at2759"/>
<dbReference type="GO" id="GO:0005524">
    <property type="term" value="F:ATP binding"/>
    <property type="evidence" value="ECO:0007669"/>
    <property type="project" value="UniProtKB-KW"/>
</dbReference>
<dbReference type="CDD" id="cd23799">
    <property type="entry name" value="UBCc_UBE2J"/>
    <property type="match status" value="1"/>
</dbReference>
<proteinExistence type="predicted"/>
<keyword evidence="5" id="KW-0547">Nucleotide-binding</keyword>
<keyword evidence="3" id="KW-0808">Transferase</keyword>
<gene>
    <name evidence="15" type="ORF">GWI33_022642</name>
</gene>
<keyword evidence="16" id="KW-1185">Reference proteome</keyword>
<reference evidence="15" key="1">
    <citation type="submission" date="2020-08" db="EMBL/GenBank/DDBJ databases">
        <title>Genome sequencing and assembly of the red palm weevil Rhynchophorus ferrugineus.</title>
        <authorList>
            <person name="Dias G.B."/>
            <person name="Bergman C.M."/>
            <person name="Manee M."/>
        </authorList>
    </citation>
    <scope>NUCLEOTIDE SEQUENCE</scope>
    <source>
        <strain evidence="15">AA-2017</strain>
        <tissue evidence="15">Whole larva</tissue>
    </source>
</reference>
<protein>
    <recommendedName>
        <fullName evidence="12">Ubiquitin-conjugating enzyme E2 J2</fullName>
        <ecNumber evidence="2">2.3.2.23</ecNumber>
    </recommendedName>
</protein>
<evidence type="ECO:0000313" key="15">
    <source>
        <dbReference type="EMBL" id="KAF7284022.1"/>
    </source>
</evidence>